<dbReference type="EMBL" id="BSOJ01000015">
    <property type="protein sequence ID" value="GLR26358.1"/>
    <property type="molecule type" value="Genomic_DNA"/>
</dbReference>
<dbReference type="PANTHER" id="PTHR30106">
    <property type="entry name" value="INNER MEMBRANE PROTEIN YEIH-RELATED"/>
    <property type="match status" value="1"/>
</dbReference>
<feature type="transmembrane region" description="Helical" evidence="7">
    <location>
        <begin position="223"/>
        <end position="245"/>
    </location>
</feature>
<keyword evidence="9" id="KW-1185">Reference proteome</keyword>
<evidence type="ECO:0000313" key="9">
    <source>
        <dbReference type="Proteomes" id="UP001156664"/>
    </source>
</evidence>
<evidence type="ECO:0008006" key="10">
    <source>
        <dbReference type="Google" id="ProtNLM"/>
    </source>
</evidence>
<dbReference type="Proteomes" id="UP001156664">
    <property type="component" value="Unassembled WGS sequence"/>
</dbReference>
<evidence type="ECO:0000256" key="7">
    <source>
        <dbReference type="SAM" id="Phobius"/>
    </source>
</evidence>
<evidence type="ECO:0000256" key="2">
    <source>
        <dbReference type="ARBA" id="ARBA00007977"/>
    </source>
</evidence>
<evidence type="ECO:0000256" key="5">
    <source>
        <dbReference type="ARBA" id="ARBA00022989"/>
    </source>
</evidence>
<comment type="caution">
    <text evidence="8">The sequence shown here is derived from an EMBL/GenBank/DDBJ whole genome shotgun (WGS) entry which is preliminary data.</text>
</comment>
<organism evidence="8 9">
    <name type="scientific">Limnobacter litoralis</name>
    <dbReference type="NCBI Taxonomy" id="481366"/>
    <lineage>
        <taxon>Bacteria</taxon>
        <taxon>Pseudomonadati</taxon>
        <taxon>Pseudomonadota</taxon>
        <taxon>Betaproteobacteria</taxon>
        <taxon>Burkholderiales</taxon>
        <taxon>Burkholderiaceae</taxon>
        <taxon>Limnobacter</taxon>
    </lineage>
</organism>
<dbReference type="InterPro" id="IPR018383">
    <property type="entry name" value="UPF0324_pro"/>
</dbReference>
<accession>A0ABQ5YP33</accession>
<gene>
    <name evidence="8" type="ORF">GCM10007875_14480</name>
</gene>
<name>A0ABQ5YP33_9BURK</name>
<feature type="transmembrane region" description="Helical" evidence="7">
    <location>
        <begin position="65"/>
        <end position="86"/>
    </location>
</feature>
<feature type="transmembrane region" description="Helical" evidence="7">
    <location>
        <begin position="38"/>
        <end position="58"/>
    </location>
</feature>
<evidence type="ECO:0000256" key="6">
    <source>
        <dbReference type="ARBA" id="ARBA00023136"/>
    </source>
</evidence>
<evidence type="ECO:0000256" key="1">
    <source>
        <dbReference type="ARBA" id="ARBA00004651"/>
    </source>
</evidence>
<evidence type="ECO:0000256" key="4">
    <source>
        <dbReference type="ARBA" id="ARBA00022692"/>
    </source>
</evidence>
<proteinExistence type="inferred from homology"/>
<feature type="transmembrane region" description="Helical" evidence="7">
    <location>
        <begin position="191"/>
        <end position="211"/>
    </location>
</feature>
<dbReference type="Pfam" id="PF03601">
    <property type="entry name" value="Cons_hypoth698"/>
    <property type="match status" value="1"/>
</dbReference>
<protein>
    <recommendedName>
        <fullName evidence="10">Sulfate exporter family transporter</fullName>
    </recommendedName>
</protein>
<feature type="transmembrane region" description="Helical" evidence="7">
    <location>
        <begin position="167"/>
        <end position="185"/>
    </location>
</feature>
<keyword evidence="6 7" id="KW-0472">Membrane</keyword>
<keyword evidence="4 7" id="KW-0812">Transmembrane</keyword>
<evidence type="ECO:0000313" key="8">
    <source>
        <dbReference type="EMBL" id="GLR26358.1"/>
    </source>
</evidence>
<dbReference type="PANTHER" id="PTHR30106:SF2">
    <property type="entry name" value="UPF0324 INNER MEMBRANE PROTEIN YEIH"/>
    <property type="match status" value="1"/>
</dbReference>
<comment type="subcellular location">
    <subcellularLocation>
        <location evidence="1">Cell membrane</location>
        <topology evidence="1">Multi-pass membrane protein</topology>
    </subcellularLocation>
</comment>
<reference evidence="9" key="1">
    <citation type="journal article" date="2019" name="Int. J. Syst. Evol. Microbiol.">
        <title>The Global Catalogue of Microorganisms (GCM) 10K type strain sequencing project: providing services to taxonomists for standard genome sequencing and annotation.</title>
        <authorList>
            <consortium name="The Broad Institute Genomics Platform"/>
            <consortium name="The Broad Institute Genome Sequencing Center for Infectious Disease"/>
            <person name="Wu L."/>
            <person name="Ma J."/>
        </authorList>
    </citation>
    <scope>NUCLEOTIDE SEQUENCE [LARGE SCALE GENOMIC DNA]</scope>
    <source>
        <strain evidence="9">NBRC 105857</strain>
    </source>
</reference>
<evidence type="ECO:0000256" key="3">
    <source>
        <dbReference type="ARBA" id="ARBA00022475"/>
    </source>
</evidence>
<comment type="similarity">
    <text evidence="2">Belongs to the UPF0324 family.</text>
</comment>
<keyword evidence="5 7" id="KW-1133">Transmembrane helix</keyword>
<keyword evidence="3" id="KW-1003">Cell membrane</keyword>
<sequence length="252" mass="26221">MQAGVAGIAAAGVMVFSTIALARFLGKRLGLPDELSLLIGTGSGICGAAAVAAADGVLRAESKNCATGVAVAVLFRTLGMFVMPLITQALAMQATDAGLWIGLSVHELGHVIGASEMVGPAATNPALLEKMLRVAFLAPALMWLGKLRPTPRQGTAAKSSVLSQTPLFMWGFVLVAALKLMHVLPTPVVHVTSELCELLLAIGLCALGLNTRFSELRTVSVRAWGLAILLWGHLLLTGLLMVQVIKFGAALH</sequence>